<protein>
    <submittedName>
        <fullName evidence="1">Uncharacterized protein</fullName>
    </submittedName>
</protein>
<evidence type="ECO:0000313" key="1">
    <source>
        <dbReference type="EMBL" id="KAF6237093.1"/>
    </source>
</evidence>
<evidence type="ECO:0000313" key="2">
    <source>
        <dbReference type="Proteomes" id="UP000578531"/>
    </source>
</evidence>
<organism evidence="1 2">
    <name type="scientific">Letharia columbiana</name>
    <dbReference type="NCBI Taxonomy" id="112416"/>
    <lineage>
        <taxon>Eukaryota</taxon>
        <taxon>Fungi</taxon>
        <taxon>Dikarya</taxon>
        <taxon>Ascomycota</taxon>
        <taxon>Pezizomycotina</taxon>
        <taxon>Lecanoromycetes</taxon>
        <taxon>OSLEUM clade</taxon>
        <taxon>Lecanoromycetidae</taxon>
        <taxon>Lecanorales</taxon>
        <taxon>Lecanorineae</taxon>
        <taxon>Parmeliaceae</taxon>
        <taxon>Letharia</taxon>
    </lineage>
</organism>
<comment type="caution">
    <text evidence="1">The sequence shown here is derived from an EMBL/GenBank/DDBJ whole genome shotgun (WGS) entry which is preliminary data.</text>
</comment>
<dbReference type="Proteomes" id="UP000578531">
    <property type="component" value="Unassembled WGS sequence"/>
</dbReference>
<keyword evidence="2" id="KW-1185">Reference proteome</keyword>
<gene>
    <name evidence="1" type="ORF">HO173_004561</name>
</gene>
<accession>A0A8H6FYJ7</accession>
<dbReference type="EMBL" id="JACCJC010000015">
    <property type="protein sequence ID" value="KAF6237093.1"/>
    <property type="molecule type" value="Genomic_DNA"/>
</dbReference>
<dbReference type="GeneID" id="59286225"/>
<sequence length="224" mass="26017">MWCSVKADFHFAAADVGQLSMPRVTSERHFYRLNGSSTFLKRTSDSYWGYITLESLTIYEKIYHETCKINPESNGYVWYSMFRRQFRGHHPPVALIEETWRRLLRNASAPLEKTPYPKGFVVAMIYMLHIESHFNDRKPNSRDARRPKKVVLSPERRELCKSFGFWAPCQCGSHCGRRWNFANKVGISKGGWPNRFCAVAMAIAEGRGGTPWLETRTKWERGGN</sequence>
<reference evidence="1 2" key="1">
    <citation type="journal article" date="2020" name="Genomics">
        <title>Complete, high-quality genomes from long-read metagenomic sequencing of two wolf lichen thalli reveals enigmatic genome architecture.</title>
        <authorList>
            <person name="McKenzie S.K."/>
            <person name="Walston R.F."/>
            <person name="Allen J.L."/>
        </authorList>
    </citation>
    <scope>NUCLEOTIDE SEQUENCE [LARGE SCALE GENOMIC DNA]</scope>
    <source>
        <strain evidence="1">WasteWater2</strain>
    </source>
</reference>
<proteinExistence type="predicted"/>
<dbReference type="OrthoDB" id="1658288at2759"/>
<dbReference type="AlphaFoldDB" id="A0A8H6FYJ7"/>
<dbReference type="RefSeq" id="XP_037166421.1">
    <property type="nucleotide sequence ID" value="XM_037306483.1"/>
</dbReference>
<name>A0A8H6FYJ7_9LECA</name>